<feature type="domain" description="Cell envelope-related transcriptional attenuator" evidence="13">
    <location>
        <begin position="101"/>
        <end position="248"/>
    </location>
</feature>
<protein>
    <recommendedName>
        <fullName evidence="11">Regulatory protein MsrR</fullName>
    </recommendedName>
</protein>
<evidence type="ECO:0000256" key="2">
    <source>
        <dbReference type="ARBA" id="ARBA00006068"/>
    </source>
</evidence>
<evidence type="ECO:0000256" key="10">
    <source>
        <dbReference type="ARBA" id="ARBA00037178"/>
    </source>
</evidence>
<keyword evidence="8" id="KW-0472">Membrane</keyword>
<feature type="compositionally biased region" description="Polar residues" evidence="12">
    <location>
        <begin position="48"/>
        <end position="63"/>
    </location>
</feature>
<keyword evidence="5" id="KW-0735">Signal-anchor</keyword>
<evidence type="ECO:0000256" key="5">
    <source>
        <dbReference type="ARBA" id="ARBA00022968"/>
    </source>
</evidence>
<dbReference type="NCBIfam" id="TIGR00350">
    <property type="entry name" value="lytR_cpsA_psr"/>
    <property type="match status" value="1"/>
</dbReference>
<organism evidence="14 15">
    <name type="scientific">Alteribacillus persepolensis</name>
    <dbReference type="NCBI Taxonomy" id="568899"/>
    <lineage>
        <taxon>Bacteria</taxon>
        <taxon>Bacillati</taxon>
        <taxon>Bacillota</taxon>
        <taxon>Bacilli</taxon>
        <taxon>Bacillales</taxon>
        <taxon>Bacillaceae</taxon>
        <taxon>Alteribacillus</taxon>
    </lineage>
</organism>
<reference evidence="14 15" key="1">
    <citation type="submission" date="2016-10" db="EMBL/GenBank/DDBJ databases">
        <authorList>
            <person name="de Groot N.N."/>
        </authorList>
    </citation>
    <scope>NUCLEOTIDE SEQUENCE [LARGE SCALE GENOMIC DNA]</scope>
    <source>
        <strain evidence="14 15">DSM 21632</strain>
    </source>
</reference>
<comment type="subcellular location">
    <subcellularLocation>
        <location evidence="1">Cell membrane</location>
        <topology evidence="1">Single-pass type II membrane protein</topology>
    </subcellularLocation>
</comment>
<evidence type="ECO:0000313" key="15">
    <source>
        <dbReference type="Proteomes" id="UP000199163"/>
    </source>
</evidence>
<gene>
    <name evidence="14" type="ORF">SAMN05192534_11811</name>
</gene>
<evidence type="ECO:0000256" key="12">
    <source>
        <dbReference type="SAM" id="MobiDB-lite"/>
    </source>
</evidence>
<dbReference type="GO" id="GO:0071555">
    <property type="term" value="P:cell wall organization"/>
    <property type="evidence" value="ECO:0007669"/>
    <property type="project" value="UniProtKB-KW"/>
</dbReference>
<evidence type="ECO:0000256" key="8">
    <source>
        <dbReference type="ARBA" id="ARBA00023136"/>
    </source>
</evidence>
<evidence type="ECO:0000256" key="6">
    <source>
        <dbReference type="ARBA" id="ARBA00022989"/>
    </source>
</evidence>
<dbReference type="InterPro" id="IPR050922">
    <property type="entry name" value="LytR/CpsA/Psr_CW_biosynth"/>
</dbReference>
<evidence type="ECO:0000313" key="14">
    <source>
        <dbReference type="EMBL" id="SDI00517.1"/>
    </source>
</evidence>
<evidence type="ECO:0000256" key="4">
    <source>
        <dbReference type="ARBA" id="ARBA00022692"/>
    </source>
</evidence>
<keyword evidence="15" id="KW-1185">Reference proteome</keyword>
<keyword evidence="3" id="KW-1003">Cell membrane</keyword>
<dbReference type="InterPro" id="IPR004474">
    <property type="entry name" value="LytR_CpsA_psr"/>
</dbReference>
<dbReference type="Proteomes" id="UP000199163">
    <property type="component" value="Unassembled WGS sequence"/>
</dbReference>
<dbReference type="Gene3D" id="3.40.630.190">
    <property type="entry name" value="LCP protein"/>
    <property type="match status" value="1"/>
</dbReference>
<evidence type="ECO:0000256" key="9">
    <source>
        <dbReference type="ARBA" id="ARBA00023163"/>
    </source>
</evidence>
<proteinExistence type="inferred from homology"/>
<accession>A0A1G8H1K4</accession>
<dbReference type="PANTHER" id="PTHR33392">
    <property type="entry name" value="POLYISOPRENYL-TEICHOIC ACID--PEPTIDOGLYCAN TEICHOIC ACID TRANSFERASE TAGU"/>
    <property type="match status" value="1"/>
</dbReference>
<keyword evidence="6" id="KW-1133">Transmembrane helix</keyword>
<comment type="function">
    <text evidence="10">Involved in SarA attenuation. Affects resistance to oxacillin and teicoplanin, as well as the synthesis of virulence factors.</text>
</comment>
<comment type="similarity">
    <text evidence="2">Belongs to the LytR/CpsA/Psr (LCP) family.</text>
</comment>
<dbReference type="AlphaFoldDB" id="A0A1G8H1K4"/>
<keyword evidence="7" id="KW-0805">Transcription regulation</keyword>
<name>A0A1G8H1K4_9BACI</name>
<evidence type="ECO:0000259" key="13">
    <source>
        <dbReference type="Pfam" id="PF03816"/>
    </source>
</evidence>
<dbReference type="PANTHER" id="PTHR33392:SF8">
    <property type="entry name" value="REGULATORY PROTEIN MSRR"/>
    <property type="match status" value="1"/>
</dbReference>
<evidence type="ECO:0000256" key="11">
    <source>
        <dbReference type="ARBA" id="ARBA00040752"/>
    </source>
</evidence>
<dbReference type="STRING" id="568899.SAMN05192534_11811"/>
<evidence type="ECO:0000256" key="3">
    <source>
        <dbReference type="ARBA" id="ARBA00022475"/>
    </source>
</evidence>
<keyword evidence="9" id="KW-0804">Transcription</keyword>
<dbReference type="GO" id="GO:0005886">
    <property type="term" value="C:plasma membrane"/>
    <property type="evidence" value="ECO:0007669"/>
    <property type="project" value="UniProtKB-SubCell"/>
</dbReference>
<keyword evidence="4" id="KW-0812">Transmembrane</keyword>
<feature type="region of interest" description="Disordered" evidence="12">
    <location>
        <begin position="43"/>
        <end position="80"/>
    </location>
</feature>
<evidence type="ECO:0000256" key="1">
    <source>
        <dbReference type="ARBA" id="ARBA00004401"/>
    </source>
</evidence>
<dbReference type="RefSeq" id="WP_091274795.1">
    <property type="nucleotide sequence ID" value="NZ_FNDK01000018.1"/>
</dbReference>
<dbReference type="EMBL" id="FNDK01000018">
    <property type="protein sequence ID" value="SDI00517.1"/>
    <property type="molecule type" value="Genomic_DNA"/>
</dbReference>
<sequence>MSRKKRRTSSMKKKLYVLMALIILLFAGISMFTVSKSAQPFADEHNDQQSSEDLSHSNATSLAKENHDPNGQPAKETQQNTKEDLTFLLVGVDDEESGAARTDTIMVANVQPKHGEVKLASIMRDSYVEIPGYQNNKINASFAYGGVELLKETVEQNFGIDIDYHATVNFDGFVDVVDTLAPDGLEVNIEERMYYQDHSGEVSIDFHPGTHHLNGEETLDYVRFRSNDKNDFGRVARQQEVLALLKDELFSVASITKTPQLIGAIHPNFETDVSTSKMLSLGKDILLNPVENINTLRIPVEDSFVDERYSHAGAVLELDMKENSQQLQNFLDGNLEENRQTASRSDSTKTE</sequence>
<evidence type="ECO:0000256" key="7">
    <source>
        <dbReference type="ARBA" id="ARBA00023015"/>
    </source>
</evidence>
<dbReference type="OrthoDB" id="9782542at2"/>
<dbReference type="Pfam" id="PF03816">
    <property type="entry name" value="LytR_cpsA_psr"/>
    <property type="match status" value="1"/>
</dbReference>